<dbReference type="PANTHER" id="PTHR33909">
    <property type="entry name" value="SEC TRANSLOCON ACCESSORY COMPLEX SUBUNIT YAJC"/>
    <property type="match status" value="1"/>
</dbReference>
<keyword evidence="3" id="KW-0813">Transport</keyword>
<evidence type="ECO:0000256" key="3">
    <source>
        <dbReference type="ARBA" id="ARBA00022448"/>
    </source>
</evidence>
<evidence type="ECO:0000256" key="7">
    <source>
        <dbReference type="ARBA" id="ARBA00022989"/>
    </source>
</evidence>
<dbReference type="RefSeq" id="WP_066635705.1">
    <property type="nucleotide sequence ID" value="NZ_CP014989.1"/>
</dbReference>
<evidence type="ECO:0000256" key="10">
    <source>
        <dbReference type="SAM" id="MobiDB-lite"/>
    </source>
</evidence>
<sequence length="126" mass="13353">MTLATGSAAGAGGSGLTLLILALPIIFLLFLMFNQRRRARSVNEAQSQLQPGQEVMTTSGMYGVVRAVEADVIHLEAGGVVLRFQRRAILPMSMVGTAAGRPGETQRPDQGDDDTPATDDTDGQPR</sequence>
<keyword evidence="9 11" id="KW-0472">Membrane</keyword>
<keyword evidence="8" id="KW-0811">Translocation</keyword>
<organism evidence="12 13">
    <name type="scientific">Serinicoccus hydrothermalis</name>
    <dbReference type="NCBI Taxonomy" id="1758689"/>
    <lineage>
        <taxon>Bacteria</taxon>
        <taxon>Bacillati</taxon>
        <taxon>Actinomycetota</taxon>
        <taxon>Actinomycetes</taxon>
        <taxon>Micrococcales</taxon>
        <taxon>Ornithinimicrobiaceae</taxon>
        <taxon>Serinicoccus</taxon>
    </lineage>
</organism>
<dbReference type="SMART" id="SM01323">
    <property type="entry name" value="YajC"/>
    <property type="match status" value="1"/>
</dbReference>
<evidence type="ECO:0000256" key="6">
    <source>
        <dbReference type="ARBA" id="ARBA00022927"/>
    </source>
</evidence>
<dbReference type="KEGG" id="serj:SGUI_0444"/>
<keyword evidence="4" id="KW-1003">Cell membrane</keyword>
<dbReference type="GO" id="GO:0005886">
    <property type="term" value="C:plasma membrane"/>
    <property type="evidence" value="ECO:0007669"/>
    <property type="project" value="UniProtKB-SubCell"/>
</dbReference>
<reference evidence="12 13" key="1">
    <citation type="submission" date="2016-03" db="EMBL/GenBank/DDBJ databases">
        <title>Shallow-sea hydrothermal system.</title>
        <authorList>
            <person name="Tang K."/>
        </authorList>
    </citation>
    <scope>NUCLEOTIDE SEQUENCE [LARGE SCALE GENOMIC DNA]</scope>
    <source>
        <strain evidence="12 13">JLT9</strain>
    </source>
</reference>
<dbReference type="PANTHER" id="PTHR33909:SF1">
    <property type="entry name" value="SEC TRANSLOCON ACCESSORY COMPLEX SUBUNIT YAJC"/>
    <property type="match status" value="1"/>
</dbReference>
<dbReference type="STRING" id="1758689.SGUI_0444"/>
<keyword evidence="13" id="KW-1185">Reference proteome</keyword>
<gene>
    <name evidence="12" type="ORF">SGUI_0444</name>
</gene>
<evidence type="ECO:0000256" key="4">
    <source>
        <dbReference type="ARBA" id="ARBA00022475"/>
    </source>
</evidence>
<accession>A0A1B1N8T2</accession>
<evidence type="ECO:0000256" key="9">
    <source>
        <dbReference type="ARBA" id="ARBA00023136"/>
    </source>
</evidence>
<evidence type="ECO:0000256" key="8">
    <source>
        <dbReference type="ARBA" id="ARBA00023010"/>
    </source>
</evidence>
<dbReference type="Proteomes" id="UP000092482">
    <property type="component" value="Chromosome"/>
</dbReference>
<feature type="region of interest" description="Disordered" evidence="10">
    <location>
        <begin position="95"/>
        <end position="126"/>
    </location>
</feature>
<dbReference type="GO" id="GO:0015031">
    <property type="term" value="P:protein transport"/>
    <property type="evidence" value="ECO:0007669"/>
    <property type="project" value="UniProtKB-KW"/>
</dbReference>
<evidence type="ECO:0000256" key="1">
    <source>
        <dbReference type="ARBA" id="ARBA00004162"/>
    </source>
</evidence>
<evidence type="ECO:0000256" key="5">
    <source>
        <dbReference type="ARBA" id="ARBA00022692"/>
    </source>
</evidence>
<dbReference type="EMBL" id="CP014989">
    <property type="protein sequence ID" value="ANS77840.1"/>
    <property type="molecule type" value="Genomic_DNA"/>
</dbReference>
<dbReference type="AlphaFoldDB" id="A0A1B1N8T2"/>
<evidence type="ECO:0000313" key="12">
    <source>
        <dbReference type="EMBL" id="ANS77840.1"/>
    </source>
</evidence>
<feature type="compositionally biased region" description="Acidic residues" evidence="10">
    <location>
        <begin position="111"/>
        <end position="126"/>
    </location>
</feature>
<comment type="subcellular location">
    <subcellularLocation>
        <location evidence="1">Cell membrane</location>
        <topology evidence="1">Single-pass membrane protein</topology>
    </subcellularLocation>
</comment>
<proteinExistence type="inferred from homology"/>
<evidence type="ECO:0000256" key="2">
    <source>
        <dbReference type="ARBA" id="ARBA00006742"/>
    </source>
</evidence>
<keyword evidence="6" id="KW-0653">Protein transport</keyword>
<evidence type="ECO:0000256" key="11">
    <source>
        <dbReference type="SAM" id="Phobius"/>
    </source>
</evidence>
<dbReference type="OrthoDB" id="2200301at2"/>
<keyword evidence="7 11" id="KW-1133">Transmembrane helix</keyword>
<comment type="similarity">
    <text evidence="2">Belongs to the YajC family.</text>
</comment>
<name>A0A1B1N8T2_9MICO</name>
<evidence type="ECO:0000313" key="13">
    <source>
        <dbReference type="Proteomes" id="UP000092482"/>
    </source>
</evidence>
<dbReference type="Pfam" id="PF02699">
    <property type="entry name" value="YajC"/>
    <property type="match status" value="1"/>
</dbReference>
<protein>
    <submittedName>
        <fullName evidence="12">Preprotein translocase subunit YajC</fullName>
    </submittedName>
</protein>
<keyword evidence="5 11" id="KW-0812">Transmembrane</keyword>
<dbReference type="InterPro" id="IPR003849">
    <property type="entry name" value="Preprotein_translocase_YajC"/>
</dbReference>
<feature type="transmembrane region" description="Helical" evidence="11">
    <location>
        <begin position="12"/>
        <end position="33"/>
    </location>
</feature>